<evidence type="ECO:0000313" key="1">
    <source>
        <dbReference type="EMBL" id="ARJ24786.1"/>
    </source>
</evidence>
<evidence type="ECO:0000313" key="4">
    <source>
        <dbReference type="Proteomes" id="UP000305524"/>
    </source>
</evidence>
<dbReference type="Proteomes" id="UP000192932">
    <property type="component" value="Chromosome"/>
</dbReference>
<reference evidence="1 3" key="1">
    <citation type="submission" date="2017-04" db="EMBL/GenBank/DDBJ databases">
        <title>The Characteristic of a Fine Plant Growth-Promoting Rhizobacteria Bacillus mycoides Gnyt1 and its Whole Genome Sequencing Analysis.</title>
        <authorList>
            <person name="Li J.H."/>
            <person name="Yao T."/>
        </authorList>
    </citation>
    <scope>NUCLEOTIDE SEQUENCE [LARGE SCALE GENOMIC DNA]</scope>
    <source>
        <strain evidence="1 3">Gnyt1</strain>
    </source>
</reference>
<dbReference type="EMBL" id="SZOD01001498">
    <property type="protein sequence ID" value="TKI75565.1"/>
    <property type="molecule type" value="Genomic_DNA"/>
</dbReference>
<proteinExistence type="predicted"/>
<dbReference type="EMBL" id="CP020743">
    <property type="protein sequence ID" value="ARJ24786.1"/>
    <property type="molecule type" value="Genomic_DNA"/>
</dbReference>
<gene>
    <name evidence="1" type="ORF">B7492_27995</name>
    <name evidence="2" type="ORF">FC701_35665</name>
</gene>
<dbReference type="Proteomes" id="UP000305524">
    <property type="component" value="Unassembled WGS sequence"/>
</dbReference>
<organism evidence="1 3">
    <name type="scientific">Bacillus mycoides</name>
    <dbReference type="NCBI Taxonomy" id="1405"/>
    <lineage>
        <taxon>Bacteria</taxon>
        <taxon>Bacillati</taxon>
        <taxon>Bacillota</taxon>
        <taxon>Bacilli</taxon>
        <taxon>Bacillales</taxon>
        <taxon>Bacillaceae</taxon>
        <taxon>Bacillus</taxon>
        <taxon>Bacillus cereus group</taxon>
    </lineage>
</organism>
<reference evidence="2 4" key="2">
    <citation type="journal article" date="2019" name="Environ. Microbiol.">
        <title>An active ?-lactamase is a part of an orchestrated cell wall stress resistance network of Bacillus subtilis and related rhizosphere species.</title>
        <authorList>
            <person name="Bucher T."/>
            <person name="Keren-Paz A."/>
            <person name="Hausser J."/>
            <person name="Olender T."/>
            <person name="Cytryn E."/>
            <person name="Kolodkin-Gal I."/>
        </authorList>
    </citation>
    <scope>NUCLEOTIDE SEQUENCE [LARGE SCALE GENOMIC DNA]</scope>
    <source>
        <strain evidence="2 4">I186</strain>
    </source>
</reference>
<dbReference type="AlphaFoldDB" id="A0A1W6AFZ1"/>
<evidence type="ECO:0000313" key="2">
    <source>
        <dbReference type="EMBL" id="TKI75565.1"/>
    </source>
</evidence>
<evidence type="ECO:0000313" key="3">
    <source>
        <dbReference type="Proteomes" id="UP000192932"/>
    </source>
</evidence>
<protein>
    <submittedName>
        <fullName evidence="1">Uncharacterized protein</fullName>
    </submittedName>
</protein>
<sequence length="84" mass="9875">MYPSPFPYMIIVRRTDNGCGIFVKIITKLWRDGIISTFRQITTKKRMLHRASSFYILSKFIFDPVFTFYKASCHYGTSVISCYV</sequence>
<accession>A0A1W6AFZ1</accession>
<name>A0A1W6AFZ1_BACMY</name>